<keyword evidence="2" id="KW-0597">Phosphoprotein</keyword>
<proteinExistence type="predicted"/>
<keyword evidence="10" id="KW-1185">Reference proteome</keyword>
<sequence length="553" mass="59810">MTPFGIPGLDQILGGGLPRRRAVLATGGAGSGKTILGLEFLIRGATQFDEAGVLVSFEESRDELVENAAGFGWDIEALERDGSLRVVCIDIQGAAQGVETGKFDLAALSMRIDNAAAGVNAKRIVLDGLNNLLSAFRDEQQVRTELLGLFRHLKNEGLTIVATGERGINGETRLGFEEYLADGLIVLTHRIDGRIAKRTLRVAKCRGIAHATDEFPIMLGNSGIVLFPIGAVDEADEFAACEEIISTGVPGLDAMLEPGGFYRGGSILIGGAAGTGKSSLGARFVEAACERGERAILFSFEESPAQMARNMRTISIDLQRWIDNGALECRMIRPQSDSPEAHLATMMDAVRRHDPDVAVLDPISALTTVGHDDEIRSMLARMVDFFRASRLTTMMTNLAAGGRTGEAAELAVSSLADAWILVRRIEQNAERNNIIQVLKSRGMSHSNSLCEFDFTKDGIAVREAYIGVDGVVLGSARHAAEAKDRMRAAQRQTTIDASKAELQLREQELESRIAELRLSHEAQTRRLEAAIREAEDADGAERAARDKIADERS</sequence>
<evidence type="ECO:0000259" key="8">
    <source>
        <dbReference type="PROSITE" id="PS51146"/>
    </source>
</evidence>
<evidence type="ECO:0000256" key="2">
    <source>
        <dbReference type="ARBA" id="ARBA00022553"/>
    </source>
</evidence>
<dbReference type="EC" id="2.7.11.1" evidence="1"/>
<dbReference type="PANTHER" id="PTHR42926">
    <property type="match status" value="1"/>
</dbReference>
<gene>
    <name evidence="9" type="primary">kaiC</name>
    <name evidence="9" type="ORF">KAJ83_03590</name>
</gene>
<dbReference type="SUPFAM" id="SSF52540">
    <property type="entry name" value="P-loop containing nucleoside triphosphate hydrolases"/>
    <property type="match status" value="2"/>
</dbReference>
<evidence type="ECO:0000256" key="1">
    <source>
        <dbReference type="ARBA" id="ARBA00012513"/>
    </source>
</evidence>
<protein>
    <recommendedName>
        <fullName evidence="1">non-specific serine/threonine protein kinase</fullName>
        <ecNumber evidence="1">2.7.11.1</ecNumber>
    </recommendedName>
</protein>
<dbReference type="Proteomes" id="UP000672602">
    <property type="component" value="Unassembled WGS sequence"/>
</dbReference>
<evidence type="ECO:0000256" key="3">
    <source>
        <dbReference type="ARBA" id="ARBA00022679"/>
    </source>
</evidence>
<evidence type="ECO:0000256" key="5">
    <source>
        <dbReference type="ARBA" id="ARBA00022777"/>
    </source>
</evidence>
<evidence type="ECO:0000256" key="7">
    <source>
        <dbReference type="SAM" id="MobiDB-lite"/>
    </source>
</evidence>
<keyword evidence="4" id="KW-0677">Repeat</keyword>
<dbReference type="GO" id="GO:0005524">
    <property type="term" value="F:ATP binding"/>
    <property type="evidence" value="ECO:0007669"/>
    <property type="project" value="InterPro"/>
</dbReference>
<dbReference type="PANTHER" id="PTHR42926:SF1">
    <property type="entry name" value="CIRCADIAN CLOCK OSCILLATOR PROTEIN KAIC 1"/>
    <property type="match status" value="1"/>
</dbReference>
<name>A0A8J7V1R0_9PROT</name>
<accession>A0A8J7V1R0</accession>
<feature type="domain" description="KaiC" evidence="8">
    <location>
        <begin position="243"/>
        <end position="475"/>
    </location>
</feature>
<reference evidence="9" key="1">
    <citation type="submission" date="2021-04" db="EMBL/GenBank/DDBJ databases">
        <authorList>
            <person name="Zhang D.-C."/>
        </authorList>
    </citation>
    <scope>NUCLEOTIDE SEQUENCE</scope>
    <source>
        <strain evidence="9">CGMCC 1.15697</strain>
    </source>
</reference>
<keyword evidence="5" id="KW-0418">Kinase</keyword>
<feature type="domain" description="KaiC" evidence="8">
    <location>
        <begin position="1"/>
        <end position="240"/>
    </location>
</feature>
<evidence type="ECO:0000313" key="10">
    <source>
        <dbReference type="Proteomes" id="UP000672602"/>
    </source>
</evidence>
<dbReference type="NCBIfam" id="NF006799">
    <property type="entry name" value="PRK09302.1"/>
    <property type="match status" value="1"/>
</dbReference>
<evidence type="ECO:0000256" key="6">
    <source>
        <dbReference type="ARBA" id="ARBA00022801"/>
    </source>
</evidence>
<keyword evidence="6" id="KW-0378">Hydrolase</keyword>
<dbReference type="InterPro" id="IPR010624">
    <property type="entry name" value="KaiC_dom"/>
</dbReference>
<dbReference type="GO" id="GO:0016787">
    <property type="term" value="F:hydrolase activity"/>
    <property type="evidence" value="ECO:0007669"/>
    <property type="project" value="UniProtKB-KW"/>
</dbReference>
<dbReference type="Pfam" id="PF06745">
    <property type="entry name" value="ATPase"/>
    <property type="match status" value="2"/>
</dbReference>
<dbReference type="InterPro" id="IPR051347">
    <property type="entry name" value="Circadian_clock_KaiC-rel"/>
</dbReference>
<dbReference type="InterPro" id="IPR027417">
    <property type="entry name" value="P-loop_NTPase"/>
</dbReference>
<evidence type="ECO:0000256" key="4">
    <source>
        <dbReference type="ARBA" id="ARBA00022737"/>
    </source>
</evidence>
<dbReference type="EMBL" id="JAGMWN010000001">
    <property type="protein sequence ID" value="MBP5856077.1"/>
    <property type="molecule type" value="Genomic_DNA"/>
</dbReference>
<dbReference type="AlphaFoldDB" id="A0A8J7V1R0"/>
<dbReference type="Gene3D" id="3.40.50.300">
    <property type="entry name" value="P-loop containing nucleotide triphosphate hydrolases"/>
    <property type="match status" value="2"/>
</dbReference>
<organism evidence="9 10">
    <name type="scientific">Marivibrio halodurans</name>
    <dbReference type="NCBI Taxonomy" id="2039722"/>
    <lineage>
        <taxon>Bacteria</taxon>
        <taxon>Pseudomonadati</taxon>
        <taxon>Pseudomonadota</taxon>
        <taxon>Alphaproteobacteria</taxon>
        <taxon>Rhodospirillales</taxon>
        <taxon>Rhodospirillaceae</taxon>
        <taxon>Marivibrio</taxon>
    </lineage>
</organism>
<dbReference type="PIRSF" id="PIRSF039117">
    <property type="entry name" value="KaiC"/>
    <property type="match status" value="1"/>
</dbReference>
<keyword evidence="3 9" id="KW-0808">Transferase</keyword>
<dbReference type="InterPro" id="IPR014774">
    <property type="entry name" value="KaiC-like_dom"/>
</dbReference>
<dbReference type="GO" id="GO:0004674">
    <property type="term" value="F:protein serine/threonine kinase activity"/>
    <property type="evidence" value="ECO:0007669"/>
    <property type="project" value="UniProtKB-EC"/>
</dbReference>
<evidence type="ECO:0000313" key="9">
    <source>
        <dbReference type="EMBL" id="MBP5856077.1"/>
    </source>
</evidence>
<dbReference type="PROSITE" id="PS51146">
    <property type="entry name" value="KAIC"/>
    <property type="match status" value="2"/>
</dbReference>
<feature type="region of interest" description="Disordered" evidence="7">
    <location>
        <begin position="531"/>
        <end position="553"/>
    </location>
</feature>
<dbReference type="InterPro" id="IPR030665">
    <property type="entry name" value="KaiC"/>
</dbReference>
<comment type="caution">
    <text evidence="9">The sequence shown here is derived from an EMBL/GenBank/DDBJ whole genome shotgun (WGS) entry which is preliminary data.</text>
</comment>